<evidence type="ECO:0000256" key="1">
    <source>
        <dbReference type="SAM" id="Coils"/>
    </source>
</evidence>
<feature type="domain" description="Cyclodeaminase/cyclohydrolase" evidence="2">
    <location>
        <begin position="6"/>
        <end position="186"/>
    </location>
</feature>
<dbReference type="STRING" id="520767.ATZ99_04970"/>
<name>A0A161PVR9_9FIRM</name>
<keyword evidence="3" id="KW-0378">Hydrolase</keyword>
<organism evidence="3 4">
    <name type="scientific">Thermovenabulum gondwanense</name>
    <dbReference type="NCBI Taxonomy" id="520767"/>
    <lineage>
        <taxon>Bacteria</taxon>
        <taxon>Bacillati</taxon>
        <taxon>Bacillota</taxon>
        <taxon>Clostridia</taxon>
        <taxon>Thermosediminibacterales</taxon>
        <taxon>Thermosediminibacteraceae</taxon>
        <taxon>Thermovenabulum</taxon>
    </lineage>
</organism>
<dbReference type="RefSeq" id="WP_068747673.1">
    <property type="nucleotide sequence ID" value="NZ_LOHZ01000022.1"/>
</dbReference>
<dbReference type="Pfam" id="PF04961">
    <property type="entry name" value="FTCD_C"/>
    <property type="match status" value="1"/>
</dbReference>
<dbReference type="InterPro" id="IPR007044">
    <property type="entry name" value="Cyclodeamin/CycHdrlase"/>
</dbReference>
<sequence length="211" mass="23105">MYIEKTVRQFTEALSSKEPVPGGGGAAALAGALGNALGSMVANLTVGKEKYKDVESEVKQILQKTQELQEKLLLLIDEDAKVFSSVAAAYKMPKNTEEEKEKKRQALEKALKEACQVPVKIMEYSLEALKLQRRLADIGNKLAISDAGVGALLLKSAVLSGKLNVYINLGGIEDVEFKEKTTEHIEKISVMAEAIAEETYRIVLQKLIIQK</sequence>
<evidence type="ECO:0000313" key="4">
    <source>
        <dbReference type="Proteomes" id="UP000075737"/>
    </source>
</evidence>
<keyword evidence="1" id="KW-0175">Coiled coil</keyword>
<dbReference type="InterPro" id="IPR036178">
    <property type="entry name" value="Formintransfe-cycloase-like_sf"/>
</dbReference>
<dbReference type="PATRIC" id="fig|520767.4.peg.510"/>
<dbReference type="AlphaFoldDB" id="A0A161PVR9"/>
<reference evidence="3 4" key="1">
    <citation type="submission" date="2015-12" db="EMBL/GenBank/DDBJ databases">
        <title>Draft genome of Thermovenabulum gondwanense isolated from a red thermophilic microbial mat colonisisng an outflow channel of a bore well.</title>
        <authorList>
            <person name="Patel B.K."/>
        </authorList>
    </citation>
    <scope>NUCLEOTIDE SEQUENCE [LARGE SCALE GENOMIC DNA]</scope>
    <source>
        <strain evidence="3 4">R270</strain>
    </source>
</reference>
<dbReference type="EMBL" id="LOHZ01000022">
    <property type="protein sequence ID" value="KYO67211.1"/>
    <property type="molecule type" value="Genomic_DNA"/>
</dbReference>
<dbReference type="Proteomes" id="UP000075737">
    <property type="component" value="Unassembled WGS sequence"/>
</dbReference>
<evidence type="ECO:0000259" key="2">
    <source>
        <dbReference type="Pfam" id="PF04961"/>
    </source>
</evidence>
<dbReference type="EC" id="3.5.4.9" evidence="3"/>
<accession>A0A161PVR9</accession>
<proteinExistence type="predicted"/>
<protein>
    <submittedName>
        <fullName evidence="3">Methenyltetrahydrofolate cyclohydrolase</fullName>
        <ecNumber evidence="3">3.5.4.9</ecNumber>
    </submittedName>
</protein>
<dbReference type="OrthoDB" id="7959174at2"/>
<dbReference type="Gene3D" id="1.20.120.680">
    <property type="entry name" value="Formiminotetrahydrofolate cyclodeaminase monomer, up-and-down helical bundle"/>
    <property type="match status" value="1"/>
</dbReference>
<dbReference type="GO" id="GO:0004477">
    <property type="term" value="F:methenyltetrahydrofolate cyclohydrolase activity"/>
    <property type="evidence" value="ECO:0007669"/>
    <property type="project" value="UniProtKB-EC"/>
</dbReference>
<comment type="caution">
    <text evidence="3">The sequence shown here is derived from an EMBL/GenBank/DDBJ whole genome shotgun (WGS) entry which is preliminary data.</text>
</comment>
<dbReference type="SUPFAM" id="SSF101262">
    <property type="entry name" value="Methenyltetrahydrofolate cyclohydrolase-like"/>
    <property type="match status" value="1"/>
</dbReference>
<feature type="coiled-coil region" evidence="1">
    <location>
        <begin position="51"/>
        <end position="117"/>
    </location>
</feature>
<gene>
    <name evidence="3" type="primary">fchA_1</name>
    <name evidence="3" type="ORF">ATZ99_04970</name>
</gene>
<keyword evidence="4" id="KW-1185">Reference proteome</keyword>
<evidence type="ECO:0000313" key="3">
    <source>
        <dbReference type="EMBL" id="KYO67211.1"/>
    </source>
</evidence>